<keyword evidence="7" id="KW-1185">Reference proteome</keyword>
<dbReference type="Proteomes" id="UP000515154">
    <property type="component" value="Linkage group LG2"/>
</dbReference>
<dbReference type="InterPro" id="IPR034138">
    <property type="entry name" value="NOP8_RRM"/>
</dbReference>
<reference evidence="8" key="1">
    <citation type="submission" date="2025-08" db="UniProtKB">
        <authorList>
            <consortium name="RefSeq"/>
        </authorList>
    </citation>
    <scope>IDENTIFICATION</scope>
</reference>
<feature type="compositionally biased region" description="Polar residues" evidence="5">
    <location>
        <begin position="363"/>
        <end position="374"/>
    </location>
</feature>
<evidence type="ECO:0000256" key="3">
    <source>
        <dbReference type="ARBA" id="ARBA00023242"/>
    </source>
</evidence>
<evidence type="ECO:0000256" key="1">
    <source>
        <dbReference type="ARBA" id="ARBA00004604"/>
    </source>
</evidence>
<dbReference type="Pfam" id="PF00076">
    <property type="entry name" value="RRM_1"/>
    <property type="match status" value="1"/>
</dbReference>
<name>A0A6P7UAX6_9MOLL</name>
<gene>
    <name evidence="8" type="primary">LOC115232650</name>
</gene>
<feature type="region of interest" description="Disordered" evidence="5">
    <location>
        <begin position="321"/>
        <end position="391"/>
    </location>
</feature>
<comment type="subcellular location">
    <subcellularLocation>
        <location evidence="1">Nucleus</location>
        <location evidence="1">Nucleolus</location>
    </subcellularLocation>
</comment>
<evidence type="ECO:0000313" key="7">
    <source>
        <dbReference type="Proteomes" id="UP000515154"/>
    </source>
</evidence>
<accession>A0A6P7UAX6</accession>
<dbReference type="PANTHER" id="PTHR48029">
    <property type="entry name" value="NUCLEOLAR PROTEIN 8"/>
    <property type="match status" value="1"/>
</dbReference>
<feature type="compositionally biased region" description="Basic and acidic residues" evidence="5">
    <location>
        <begin position="350"/>
        <end position="362"/>
    </location>
</feature>
<dbReference type="InterPro" id="IPR000504">
    <property type="entry name" value="RRM_dom"/>
</dbReference>
<dbReference type="CDD" id="cd12226">
    <property type="entry name" value="RRM_NOL8"/>
    <property type="match status" value="1"/>
</dbReference>
<evidence type="ECO:0000256" key="4">
    <source>
        <dbReference type="PROSITE-ProRule" id="PRU00176"/>
    </source>
</evidence>
<dbReference type="SUPFAM" id="SSF54928">
    <property type="entry name" value="RNA-binding domain, RBD"/>
    <property type="match status" value="1"/>
</dbReference>
<evidence type="ECO:0000256" key="2">
    <source>
        <dbReference type="ARBA" id="ARBA00022884"/>
    </source>
</evidence>
<organism evidence="7 8">
    <name type="scientific">Octopus sinensis</name>
    <name type="common">East Asian common octopus</name>
    <dbReference type="NCBI Taxonomy" id="2607531"/>
    <lineage>
        <taxon>Eukaryota</taxon>
        <taxon>Metazoa</taxon>
        <taxon>Spiralia</taxon>
        <taxon>Lophotrochozoa</taxon>
        <taxon>Mollusca</taxon>
        <taxon>Cephalopoda</taxon>
        <taxon>Coleoidea</taxon>
        <taxon>Octopodiformes</taxon>
        <taxon>Octopoda</taxon>
        <taxon>Incirrata</taxon>
        <taxon>Octopodidae</taxon>
        <taxon>Octopus</taxon>
    </lineage>
</organism>
<dbReference type="KEGG" id="osn:115232650"/>
<feature type="region of interest" description="Disordered" evidence="5">
    <location>
        <begin position="217"/>
        <end position="261"/>
    </location>
</feature>
<feature type="domain" description="RRM" evidence="6">
    <location>
        <begin position="5"/>
        <end position="86"/>
    </location>
</feature>
<evidence type="ECO:0000313" key="8">
    <source>
        <dbReference type="RefSeq" id="XP_029658512.1"/>
    </source>
</evidence>
<dbReference type="PANTHER" id="PTHR48029:SF1">
    <property type="entry name" value="NUCLEOLAR PROTEIN 8"/>
    <property type="match status" value="1"/>
</dbReference>
<keyword evidence="2 4" id="KW-0694">RNA-binding</keyword>
<dbReference type="RefSeq" id="XP_029658512.1">
    <property type="nucleotide sequence ID" value="XM_029802652.2"/>
</dbReference>
<evidence type="ECO:0000256" key="5">
    <source>
        <dbReference type="SAM" id="MobiDB-lite"/>
    </source>
</evidence>
<dbReference type="AlphaFoldDB" id="A0A6P7UAX6"/>
<dbReference type="GO" id="GO:0003723">
    <property type="term" value="F:RNA binding"/>
    <property type="evidence" value="ECO:0007669"/>
    <property type="project" value="UniProtKB-UniRule"/>
</dbReference>
<dbReference type="GO" id="GO:0005730">
    <property type="term" value="C:nucleolus"/>
    <property type="evidence" value="ECO:0007669"/>
    <property type="project" value="UniProtKB-SubCell"/>
</dbReference>
<protein>
    <submittedName>
        <fullName evidence="8">Nucleolar protein 8-like isoform X1</fullName>
    </submittedName>
</protein>
<dbReference type="InterPro" id="IPR012677">
    <property type="entry name" value="Nucleotide-bd_a/b_plait_sf"/>
</dbReference>
<keyword evidence="3" id="KW-0539">Nucleus</keyword>
<dbReference type="Gene3D" id="3.30.70.330">
    <property type="match status" value="1"/>
</dbReference>
<dbReference type="InterPro" id="IPR035979">
    <property type="entry name" value="RBD_domain_sf"/>
</dbReference>
<dbReference type="PROSITE" id="PS50102">
    <property type="entry name" value="RRM"/>
    <property type="match status" value="1"/>
</dbReference>
<evidence type="ECO:0000259" key="6">
    <source>
        <dbReference type="PROSITE" id="PS50102"/>
    </source>
</evidence>
<dbReference type="SMART" id="SM00360">
    <property type="entry name" value="RRM"/>
    <property type="match status" value="1"/>
</dbReference>
<sequence>MEEPKRLFIGGLFDNVTECEIKDRFKHFGKVSEVEIRKKKDESGKPIKTFAYININTTDEKLKSCMKALNCTKWRSHEMKIEIAKPSSYHNLLKAIAEQKRQLTEKEPEEMEVSSNAGSDVKWSNKTFRNARLRREVPDKKDWVKYKQALPIMRIRQNRWKIITVNPSKFCCNHKKFEWNDSYLNQTRQKFPQNKQAAKNKANKNWISKQFKDRFTPKNYDKSSNVSKETAPGSVSKDHSNLITSSVSKEPTVPDSISKDYSKPVSCTSSEELMVPDYMSKSCRKSESISVSKKIVVSKSIPKDLNCTESNITSKRLKYNDSKDNNLESSSVSKGKRVIGATTKASGHTESNKISKKMKYDSIKTSSAHKSGQSEPKKVNPLQKSQDLSAKPVKITTTESVENKTLKATYVNSKVLQKFIPTKRSRGLVLRAKPSLLLKYKAINSVELKSQS</sequence>
<proteinExistence type="predicted"/>